<dbReference type="FunFam" id="3.40.50.1370:FF:000002">
    <property type="entry name" value="Aspartate carbamoyltransferase 2"/>
    <property type="match status" value="1"/>
</dbReference>
<reference evidence="10" key="2">
    <citation type="journal article" date="2014" name="ISME J.">
        <title>Microbial stratification in low pH oxic and suboxic macroscopic growths along an acid mine drainage.</title>
        <authorList>
            <person name="Mendez-Garcia C."/>
            <person name="Mesa V."/>
            <person name="Sprenger R.R."/>
            <person name="Richter M."/>
            <person name="Diez M.S."/>
            <person name="Solano J."/>
            <person name="Bargiela R."/>
            <person name="Golyshina O.V."/>
            <person name="Manteca A."/>
            <person name="Ramos J.L."/>
            <person name="Gallego J.R."/>
            <person name="Llorente I."/>
            <person name="Martins Dos Santos V.A."/>
            <person name="Jensen O.N."/>
            <person name="Pelaez A.I."/>
            <person name="Sanchez J."/>
            <person name="Ferrer M."/>
        </authorList>
    </citation>
    <scope>NUCLEOTIDE SEQUENCE</scope>
</reference>
<feature type="domain" description="Aspartate/ornithine carbamoyltransferase Asp/Orn-binding" evidence="8">
    <location>
        <begin position="154"/>
        <end position="302"/>
    </location>
</feature>
<dbReference type="InterPro" id="IPR002082">
    <property type="entry name" value="Asp_carbamoyltransf"/>
</dbReference>
<comment type="catalytic activity">
    <reaction evidence="7">
        <text>carbamoyl phosphate + L-aspartate = N-carbamoyl-L-aspartate + phosphate + H(+)</text>
        <dbReference type="Rhea" id="RHEA:20013"/>
        <dbReference type="ChEBI" id="CHEBI:15378"/>
        <dbReference type="ChEBI" id="CHEBI:29991"/>
        <dbReference type="ChEBI" id="CHEBI:32814"/>
        <dbReference type="ChEBI" id="CHEBI:43474"/>
        <dbReference type="ChEBI" id="CHEBI:58228"/>
        <dbReference type="EC" id="2.1.3.2"/>
    </reaction>
</comment>
<dbReference type="PRINTS" id="PR00100">
    <property type="entry name" value="AOTCASE"/>
</dbReference>
<dbReference type="Pfam" id="PF02729">
    <property type="entry name" value="OTCace_N"/>
    <property type="match status" value="1"/>
</dbReference>
<dbReference type="GO" id="GO:0044205">
    <property type="term" value="P:'de novo' UMP biosynthetic process"/>
    <property type="evidence" value="ECO:0007669"/>
    <property type="project" value="UniProtKB-UniPathway"/>
</dbReference>
<keyword evidence="5" id="KW-0665">Pyrimidine biosynthesis</keyword>
<evidence type="ECO:0000256" key="4">
    <source>
        <dbReference type="ARBA" id="ARBA00022679"/>
    </source>
</evidence>
<dbReference type="GO" id="GO:0006520">
    <property type="term" value="P:amino acid metabolic process"/>
    <property type="evidence" value="ECO:0007669"/>
    <property type="project" value="InterPro"/>
</dbReference>
<dbReference type="NCBIfam" id="NF002032">
    <property type="entry name" value="PRK00856.1"/>
    <property type="match status" value="1"/>
</dbReference>
<evidence type="ECO:0000256" key="5">
    <source>
        <dbReference type="ARBA" id="ARBA00022975"/>
    </source>
</evidence>
<protein>
    <recommendedName>
        <fullName evidence="3">aspartate carbamoyltransferase</fullName>
        <ecNumber evidence="3">2.1.3.2</ecNumber>
    </recommendedName>
</protein>
<evidence type="ECO:0000256" key="6">
    <source>
        <dbReference type="ARBA" id="ARBA00043884"/>
    </source>
</evidence>
<dbReference type="GO" id="GO:0004070">
    <property type="term" value="F:aspartate carbamoyltransferase activity"/>
    <property type="evidence" value="ECO:0007669"/>
    <property type="project" value="UniProtKB-EC"/>
</dbReference>
<comment type="caution">
    <text evidence="10">The sequence shown here is derived from an EMBL/GenBank/DDBJ whole genome shotgun (WGS) entry which is preliminary data.</text>
</comment>
<dbReference type="InterPro" id="IPR006131">
    <property type="entry name" value="Asp_carbamoyltransf_Asp/Orn-bd"/>
</dbReference>
<comment type="similarity">
    <text evidence="2">Belongs to the aspartate/ornithine carbamoyltransferase superfamily. ATCase family.</text>
</comment>
<evidence type="ECO:0000259" key="8">
    <source>
        <dbReference type="Pfam" id="PF00185"/>
    </source>
</evidence>
<name>T0Z2Y3_9ZZZZ</name>
<accession>T0Z2Y3</accession>
<evidence type="ECO:0000256" key="2">
    <source>
        <dbReference type="ARBA" id="ARBA00008896"/>
    </source>
</evidence>
<reference evidence="10" key="1">
    <citation type="submission" date="2013-08" db="EMBL/GenBank/DDBJ databases">
        <authorList>
            <person name="Mendez C."/>
            <person name="Richter M."/>
            <person name="Ferrer M."/>
            <person name="Sanchez J."/>
        </authorList>
    </citation>
    <scope>NUCLEOTIDE SEQUENCE</scope>
</reference>
<dbReference type="AlphaFoldDB" id="T0Z2Y3"/>
<dbReference type="InterPro" id="IPR036901">
    <property type="entry name" value="Asp/Orn_carbamoylTrfase_sf"/>
</dbReference>
<comment type="function">
    <text evidence="6">Catalyzes the condensation of carbamoyl phosphate and aspartate to form carbamoyl aspartate and inorganic phosphate, the committed step in the de novo pyrimidine nucleotide biosynthesis pathway.</text>
</comment>
<dbReference type="PRINTS" id="PR00101">
    <property type="entry name" value="ATCASE"/>
</dbReference>
<dbReference type="InterPro" id="IPR006130">
    <property type="entry name" value="Asp/Orn_carbamoylTrfase"/>
</dbReference>
<dbReference type="PANTHER" id="PTHR45753">
    <property type="entry name" value="ORNITHINE CARBAMOYLTRANSFERASE, MITOCHONDRIAL"/>
    <property type="match status" value="1"/>
</dbReference>
<organism evidence="10">
    <name type="scientific">mine drainage metagenome</name>
    <dbReference type="NCBI Taxonomy" id="410659"/>
    <lineage>
        <taxon>unclassified sequences</taxon>
        <taxon>metagenomes</taxon>
        <taxon>ecological metagenomes</taxon>
    </lineage>
</organism>
<evidence type="ECO:0000313" key="10">
    <source>
        <dbReference type="EMBL" id="EQD42306.1"/>
    </source>
</evidence>
<proteinExistence type="inferred from homology"/>
<evidence type="ECO:0000256" key="1">
    <source>
        <dbReference type="ARBA" id="ARBA00004852"/>
    </source>
</evidence>
<dbReference type="NCBIfam" id="TIGR00670">
    <property type="entry name" value="asp_carb_tr"/>
    <property type="match status" value="1"/>
</dbReference>
<dbReference type="InterPro" id="IPR006132">
    <property type="entry name" value="Asp/Orn_carbamoyltranf_P-bd"/>
</dbReference>
<dbReference type="UniPathway" id="UPA00070">
    <property type="reaction ID" value="UER00116"/>
</dbReference>
<dbReference type="GO" id="GO:0006207">
    <property type="term" value="P:'de novo' pyrimidine nucleobase biosynthetic process"/>
    <property type="evidence" value="ECO:0007669"/>
    <property type="project" value="InterPro"/>
</dbReference>
<feature type="domain" description="Aspartate/ornithine carbamoyltransferase carbamoyl-P binding" evidence="9">
    <location>
        <begin position="9"/>
        <end position="147"/>
    </location>
</feature>
<dbReference type="Pfam" id="PF00185">
    <property type="entry name" value="OTCace"/>
    <property type="match status" value="1"/>
</dbReference>
<dbReference type="GO" id="GO:0016597">
    <property type="term" value="F:amino acid binding"/>
    <property type="evidence" value="ECO:0007669"/>
    <property type="project" value="InterPro"/>
</dbReference>
<dbReference type="EMBL" id="AUZZ01007490">
    <property type="protein sequence ID" value="EQD42306.1"/>
    <property type="molecule type" value="Genomic_DNA"/>
</dbReference>
<evidence type="ECO:0000256" key="7">
    <source>
        <dbReference type="ARBA" id="ARBA00048859"/>
    </source>
</evidence>
<dbReference type="SUPFAM" id="SSF53671">
    <property type="entry name" value="Aspartate/ornithine carbamoyltransferase"/>
    <property type="match status" value="1"/>
</dbReference>
<dbReference type="PROSITE" id="PS00097">
    <property type="entry name" value="CARBAMOYLTRANSFERASE"/>
    <property type="match status" value="1"/>
</dbReference>
<dbReference type="EC" id="2.1.3.2" evidence="3"/>
<evidence type="ECO:0000259" key="9">
    <source>
        <dbReference type="Pfam" id="PF02729"/>
    </source>
</evidence>
<dbReference type="HAMAP" id="MF_00001">
    <property type="entry name" value="Asp_carb_tr"/>
    <property type="match status" value="1"/>
</dbReference>
<keyword evidence="4 10" id="KW-0808">Transferase</keyword>
<dbReference type="FunFam" id="3.40.50.1370:FF:000001">
    <property type="entry name" value="Aspartate carbamoyltransferase"/>
    <property type="match status" value="1"/>
</dbReference>
<dbReference type="Gene3D" id="3.40.50.1370">
    <property type="entry name" value="Aspartate/ornithine carbamoyltransferase"/>
    <property type="match status" value="2"/>
</dbReference>
<dbReference type="PANTHER" id="PTHR45753:SF6">
    <property type="entry name" value="ASPARTATE CARBAMOYLTRANSFERASE"/>
    <property type="match status" value="1"/>
</dbReference>
<evidence type="ECO:0000256" key="3">
    <source>
        <dbReference type="ARBA" id="ARBA00013008"/>
    </source>
</evidence>
<sequence>MKGSLAGSDIISISDFSNSEIEHVFEVADSMSKNMRGNADLLKGKLMAAMFFEPSTRTRFSFEASMHRLGGAAMDFANTEGTSVAKGENLADTIRVIDTYADVIVIRHKYEGAARLAAKFASHPVINAGDGSGQHPTQTLLDLYTMKKSKGTIKGLKVGLVGDLKYGRTVHSLAYALSKLGAKIYLISPDMLQMPSYILSDISKSAIAAKTDKLEDVIGDLDVIYMTRVQKERFGDLNEYAKVSRAYTITTTTMSKAKKDAILMHPLPRISEISKDVDNLKAAKYFEQASNGIPIRMALLSMVLGAKR</sequence>
<comment type="pathway">
    <text evidence="1">Pyrimidine metabolism; UMP biosynthesis via de novo pathway; (S)-dihydroorotate from bicarbonate: step 2/3.</text>
</comment>
<gene>
    <name evidence="10" type="ORF">B2A_10382</name>
</gene>